<organism evidence="3 4">
    <name type="scientific">Phanerochaete carnosa (strain HHB-10118-sp)</name>
    <name type="common">White-rot fungus</name>
    <name type="synonym">Peniophora carnosa</name>
    <dbReference type="NCBI Taxonomy" id="650164"/>
    <lineage>
        <taxon>Eukaryota</taxon>
        <taxon>Fungi</taxon>
        <taxon>Dikarya</taxon>
        <taxon>Basidiomycota</taxon>
        <taxon>Agaricomycotina</taxon>
        <taxon>Agaricomycetes</taxon>
        <taxon>Polyporales</taxon>
        <taxon>Phanerochaetaceae</taxon>
        <taxon>Phanerochaete</taxon>
    </lineage>
</organism>
<dbReference type="KEGG" id="pco:PHACADRAFT_257868"/>
<protein>
    <submittedName>
        <fullName evidence="3">Uncharacterized protein</fullName>
    </submittedName>
</protein>
<reference evidence="3 4" key="1">
    <citation type="journal article" date="2012" name="BMC Genomics">
        <title>Comparative genomics of the white-rot fungi, Phanerochaete carnosa and P. chrysosporium, to elucidate the genetic basis of the distinct wood types they colonize.</title>
        <authorList>
            <person name="Suzuki H."/>
            <person name="MacDonald J."/>
            <person name="Syed K."/>
            <person name="Salamov A."/>
            <person name="Hori C."/>
            <person name="Aerts A."/>
            <person name="Henrissat B."/>
            <person name="Wiebenga A."/>
            <person name="vanKuyk P.A."/>
            <person name="Barry K."/>
            <person name="Lindquist E."/>
            <person name="LaButti K."/>
            <person name="Lapidus A."/>
            <person name="Lucas S."/>
            <person name="Coutinho P."/>
            <person name="Gong Y."/>
            <person name="Samejima M."/>
            <person name="Mahadevan R."/>
            <person name="Abou-Zaid M."/>
            <person name="de Vries R.P."/>
            <person name="Igarashi K."/>
            <person name="Yadav J.S."/>
            <person name="Grigoriev I.V."/>
            <person name="Master E.R."/>
        </authorList>
    </citation>
    <scope>NUCLEOTIDE SEQUENCE [LARGE SCALE GENOMIC DNA]</scope>
    <source>
        <strain evidence="3 4">HHB-10118-sp</strain>
    </source>
</reference>
<feature type="region of interest" description="Disordered" evidence="1">
    <location>
        <begin position="80"/>
        <end position="300"/>
    </location>
</feature>
<sequence>MRALGLLAAVCVALHATAAPMQMSKVVPVPGLGDFTLGAIGPTAVPNANLPSPQLPGGVSHARRSNHDSVDIRPRQIHSADFEASPNSTLPAVPQAGQAPSKRDPSYTPVVTPGAYKRDSGFVSRGLASGVHKRAEKKKEYHAHMRNEQQGKDKNKLDISQFESRNLGEPPEPVYERTAHVDKREPGDMFPASASLRRYEDDEQMARRDEERQSSKDSHHRSSGHDTETLQKLARRADTKHKHKHVGTSGQRSEPSAQLARRAVDRSKYAKTAHKKTPAANTLDTRPQDRTSQDDATGPAAYSSGLASGVKSIGAVPHALSGVTGAAPVTIPDTPLTSADNSAAEAAAAQAAAQEAAAPHPVDEEVPTTANAGAYPHVDSYKYTDPVPGADADANVQSAPTVKRHSFVFDTDPLMPSQNMTGKDPSMGVLNFDSNLPAKEVPAKTAEKTMPVEDPNSAVDNVPSADPTAVPAPAPAPAKNQDVPSNPAYAPSA</sequence>
<name>K5VRR1_PHACS</name>
<feature type="signal peptide" evidence="2">
    <location>
        <begin position="1"/>
        <end position="18"/>
    </location>
</feature>
<dbReference type="GeneID" id="18916963"/>
<evidence type="ECO:0000313" key="4">
    <source>
        <dbReference type="Proteomes" id="UP000008370"/>
    </source>
</evidence>
<dbReference type="RefSeq" id="XP_007396893.1">
    <property type="nucleotide sequence ID" value="XM_007396831.1"/>
</dbReference>
<feature type="chain" id="PRO_5003884940" evidence="2">
    <location>
        <begin position="19"/>
        <end position="493"/>
    </location>
</feature>
<dbReference type="Proteomes" id="UP000008370">
    <property type="component" value="Unassembled WGS sequence"/>
</dbReference>
<accession>K5VRR1</accession>
<proteinExistence type="predicted"/>
<evidence type="ECO:0000256" key="1">
    <source>
        <dbReference type="SAM" id="MobiDB-lite"/>
    </source>
</evidence>
<feature type="compositionally biased region" description="Basic and acidic residues" evidence="1">
    <location>
        <begin position="197"/>
        <end position="217"/>
    </location>
</feature>
<feature type="compositionally biased region" description="Basic and acidic residues" evidence="1">
    <location>
        <begin position="137"/>
        <end position="157"/>
    </location>
</feature>
<evidence type="ECO:0000256" key="2">
    <source>
        <dbReference type="SAM" id="SignalP"/>
    </source>
</evidence>
<keyword evidence="4" id="KW-1185">Reference proteome</keyword>
<feature type="region of interest" description="Disordered" evidence="1">
    <location>
        <begin position="348"/>
        <end position="373"/>
    </location>
</feature>
<evidence type="ECO:0000313" key="3">
    <source>
        <dbReference type="EMBL" id="EKM54193.1"/>
    </source>
</evidence>
<dbReference type="OrthoDB" id="2803445at2759"/>
<feature type="compositionally biased region" description="Basic and acidic residues" evidence="1">
    <location>
        <begin position="441"/>
        <end position="451"/>
    </location>
</feature>
<dbReference type="HOGENOM" id="CLU_553316_0_0_1"/>
<dbReference type="InParanoid" id="K5VRR1"/>
<keyword evidence="2" id="KW-0732">Signal</keyword>
<feature type="region of interest" description="Disordered" evidence="1">
    <location>
        <begin position="413"/>
        <end position="493"/>
    </location>
</feature>
<dbReference type="EMBL" id="JH930473">
    <property type="protein sequence ID" value="EKM54193.1"/>
    <property type="molecule type" value="Genomic_DNA"/>
</dbReference>
<dbReference type="AlphaFoldDB" id="K5VRR1"/>
<feature type="compositionally biased region" description="Low complexity" evidence="1">
    <location>
        <begin position="348"/>
        <end position="358"/>
    </location>
</feature>
<gene>
    <name evidence="3" type="ORF">PHACADRAFT_257868</name>
</gene>
<feature type="compositionally biased region" description="Basic and acidic residues" evidence="1">
    <location>
        <begin position="174"/>
        <end position="187"/>
    </location>
</feature>